<name>A0AC35U4R6_9BILA</name>
<accession>A0AC35U4R6</accession>
<evidence type="ECO:0000313" key="2">
    <source>
        <dbReference type="WBParaSite" id="RSKR_0000725700.1"/>
    </source>
</evidence>
<dbReference type="Proteomes" id="UP000095286">
    <property type="component" value="Unplaced"/>
</dbReference>
<organism evidence="1 2">
    <name type="scientific">Rhabditophanes sp. KR3021</name>
    <dbReference type="NCBI Taxonomy" id="114890"/>
    <lineage>
        <taxon>Eukaryota</taxon>
        <taxon>Metazoa</taxon>
        <taxon>Ecdysozoa</taxon>
        <taxon>Nematoda</taxon>
        <taxon>Chromadorea</taxon>
        <taxon>Rhabditida</taxon>
        <taxon>Tylenchina</taxon>
        <taxon>Panagrolaimomorpha</taxon>
        <taxon>Strongyloidoidea</taxon>
        <taxon>Alloionematidae</taxon>
        <taxon>Rhabditophanes</taxon>
    </lineage>
</organism>
<reference evidence="2" key="1">
    <citation type="submission" date="2016-11" db="UniProtKB">
        <authorList>
            <consortium name="WormBaseParasite"/>
        </authorList>
    </citation>
    <scope>IDENTIFICATION</scope>
    <source>
        <strain evidence="2">KR3021</strain>
    </source>
</reference>
<sequence length="400" mass="44452">MFFNITLVVIFAFVFFGEGVVVKSLHLDNQSEIDVLSDKIQRKRHSFGLKSVADNPRQFDAMSRNISNNIRNDSIPRGIEPNSSPSTTDNESISMTTNGEFISSAQTSHQIGSDNHFDLKKDDDQERIFKEPYSNNSSSQGDSKPPNIAKILLVILGIVILSILMICLIVILHKSCCLHAKSRNGKAAIVTIPNYNMKVRQTMKQRDQKYDPIDHLPTAEMPDPKIKKKKSRGEVPDNVKVEGKKMQNKKLPVSNIGEVSNCNMIGVNSSLNNNAILLPLSKGKSASSKVNSKNANKEGDNESCSCNSIIDCFEEKTNKMELIHAARIQNETLMKEAAALEDQLKERTKATKPQAKAPITKEAYAFVGFEWKAADHVTSDFSFEISENEGNAFNSLSSFH</sequence>
<evidence type="ECO:0000313" key="1">
    <source>
        <dbReference type="Proteomes" id="UP000095286"/>
    </source>
</evidence>
<dbReference type="WBParaSite" id="RSKR_0000725700.1">
    <property type="protein sequence ID" value="RSKR_0000725700.1"/>
    <property type="gene ID" value="RSKR_0000725700"/>
</dbReference>
<proteinExistence type="predicted"/>
<protein>
    <submittedName>
        <fullName evidence="2">Uncharacterized protein</fullName>
    </submittedName>
</protein>